<evidence type="ECO:0000259" key="3">
    <source>
        <dbReference type="PROSITE" id="PS50237"/>
    </source>
</evidence>
<organism evidence="4">
    <name type="scientific">Prymnesium polylepis</name>
    <dbReference type="NCBI Taxonomy" id="72548"/>
    <lineage>
        <taxon>Eukaryota</taxon>
        <taxon>Haptista</taxon>
        <taxon>Haptophyta</taxon>
        <taxon>Prymnesiophyceae</taxon>
        <taxon>Prymnesiales</taxon>
        <taxon>Prymnesiaceae</taxon>
        <taxon>Prymnesium</taxon>
    </lineage>
</organism>
<feature type="active site" description="Glycyl thioester intermediate" evidence="2">
    <location>
        <position position="104"/>
    </location>
</feature>
<sequence>MQLAQHPADDLQLLLQGKPTMSAQDILDCFDWSEPCSSPAVGYLRELLGGTGDIGESRRFQLLRWCTGRNTLPITGLGRKVVLLLDETEHGGPADARFPRPHTCSYELELPPYSSAAVLGKQLCHALDEFELDSSFGEQ</sequence>
<feature type="domain" description="HECT" evidence="3">
    <location>
        <begin position="1"/>
        <end position="139"/>
    </location>
</feature>
<evidence type="ECO:0000256" key="2">
    <source>
        <dbReference type="PROSITE-ProRule" id="PRU00104"/>
    </source>
</evidence>
<dbReference type="PROSITE" id="PS50237">
    <property type="entry name" value="HECT"/>
    <property type="match status" value="1"/>
</dbReference>
<dbReference type="EMBL" id="HBKO01011883">
    <property type="protein sequence ID" value="CAE2205461.1"/>
    <property type="molecule type" value="Transcribed_RNA"/>
</dbReference>
<name>A0A7S4M7S6_9EUKA</name>
<dbReference type="InterPro" id="IPR035983">
    <property type="entry name" value="Hect_E3_ubiquitin_ligase"/>
</dbReference>
<protein>
    <recommendedName>
        <fullName evidence="3">HECT domain-containing protein</fullName>
    </recommendedName>
</protein>
<evidence type="ECO:0000313" key="4">
    <source>
        <dbReference type="EMBL" id="CAE2205461.1"/>
    </source>
</evidence>
<evidence type="ECO:0000256" key="1">
    <source>
        <dbReference type="ARBA" id="ARBA00022786"/>
    </source>
</evidence>
<reference evidence="4" key="1">
    <citation type="submission" date="2021-01" db="EMBL/GenBank/DDBJ databases">
        <authorList>
            <person name="Corre E."/>
            <person name="Pelletier E."/>
            <person name="Niang G."/>
            <person name="Scheremetjew M."/>
            <person name="Finn R."/>
            <person name="Kale V."/>
            <person name="Holt S."/>
            <person name="Cochrane G."/>
            <person name="Meng A."/>
            <person name="Brown T."/>
            <person name="Cohen L."/>
        </authorList>
    </citation>
    <scope>NUCLEOTIDE SEQUENCE</scope>
    <source>
        <strain evidence="4">UIO037</strain>
    </source>
</reference>
<dbReference type="SUPFAM" id="SSF56204">
    <property type="entry name" value="Hect, E3 ligase catalytic domain"/>
    <property type="match status" value="1"/>
</dbReference>
<dbReference type="InterPro" id="IPR000569">
    <property type="entry name" value="HECT_dom"/>
</dbReference>
<dbReference type="AlphaFoldDB" id="A0A7S4M7S6"/>
<dbReference type="Gene3D" id="3.30.2410.10">
    <property type="entry name" value="Hect, E3 ligase catalytic domain"/>
    <property type="match status" value="1"/>
</dbReference>
<dbReference type="Pfam" id="PF00632">
    <property type="entry name" value="HECT"/>
    <property type="match status" value="1"/>
</dbReference>
<dbReference type="GO" id="GO:0004842">
    <property type="term" value="F:ubiquitin-protein transferase activity"/>
    <property type="evidence" value="ECO:0007669"/>
    <property type="project" value="InterPro"/>
</dbReference>
<accession>A0A7S4M7S6</accession>
<proteinExistence type="predicted"/>
<gene>
    <name evidence="4" type="ORF">CPOL0286_LOCUS5301</name>
</gene>
<keyword evidence="1 2" id="KW-0833">Ubl conjugation pathway</keyword>